<dbReference type="InterPro" id="IPR009288">
    <property type="entry name" value="AIG2-like_dom"/>
</dbReference>
<reference evidence="2" key="1">
    <citation type="journal article" date="2015" name="Proc. Natl. Acad. Sci. U.S.A.">
        <title>Bacterial clade with the ribosomal RNA operon on a small plasmid rather than the chromosome.</title>
        <authorList>
            <person name="Anda M."/>
            <person name="Ohtsubo Y."/>
            <person name="Okubo T."/>
            <person name="Sugawara M."/>
            <person name="Nagata Y."/>
            <person name="Tsuda M."/>
            <person name="Minamisawa K."/>
            <person name="Mitsui H."/>
        </authorList>
    </citation>
    <scope>NUCLEOTIDE SEQUENCE</scope>
    <source>
        <strain evidence="2">DSM 15513</strain>
    </source>
</reference>
<dbReference type="RefSeq" id="WP_007065860.1">
    <property type="nucleotide sequence ID" value="NZ_BBWO01000005.1"/>
</dbReference>
<evidence type="ECO:0000313" key="2">
    <source>
        <dbReference type="EMBL" id="BAT31314.1"/>
    </source>
</evidence>
<dbReference type="EMBL" id="LC066397">
    <property type="protein sequence ID" value="BAT31314.1"/>
    <property type="molecule type" value="Genomic_DNA"/>
</dbReference>
<accession>A0A0P0ZBV4</accession>
<sequence>MDVHPDHPDLEALAAEGKVIAYFGYGSLVNRHTLRTKFLGIRRAEARGWQRFWQPRDPTAEMALLSVQPNNAESVHGVVVYDLVDHLPSLDEREAGYNRRIIDPAALTIENPPLTDLPVFIYEATPGASNAVELGSAILQSYLDAVMQGFHDLYGDDGLKRFIERTQGFETRLLQDRSAPRYARSVPLLAGEAELFDSLVSARGVEAIELNPNE</sequence>
<evidence type="ECO:0000259" key="1">
    <source>
        <dbReference type="Pfam" id="PF06094"/>
    </source>
</evidence>
<dbReference type="SUPFAM" id="SSF110857">
    <property type="entry name" value="Gamma-glutamyl cyclotransferase-like"/>
    <property type="match status" value="1"/>
</dbReference>
<proteinExistence type="predicted"/>
<dbReference type="AlphaFoldDB" id="A0A0P0ZBV4"/>
<protein>
    <recommendedName>
        <fullName evidence="1">Gamma-glutamylcyclotransferase AIG2-like domain-containing protein</fullName>
    </recommendedName>
</protein>
<dbReference type="Pfam" id="PF06094">
    <property type="entry name" value="GGACT"/>
    <property type="match status" value="1"/>
</dbReference>
<dbReference type="Gene3D" id="3.10.490.10">
    <property type="entry name" value="Gamma-glutamyl cyclotransferase-like"/>
    <property type="match status" value="1"/>
</dbReference>
<name>A0A0P0ZBV4_9HYPH</name>
<dbReference type="InterPro" id="IPR036568">
    <property type="entry name" value="GGCT-like_sf"/>
</dbReference>
<dbReference type="OrthoDB" id="5567366at2"/>
<feature type="domain" description="Gamma-glutamylcyclotransferase AIG2-like" evidence="1">
    <location>
        <begin position="22"/>
        <end position="104"/>
    </location>
</feature>
<dbReference type="InterPro" id="IPR013024">
    <property type="entry name" value="GGCT-like"/>
</dbReference>
<dbReference type="CDD" id="cd06661">
    <property type="entry name" value="GGCT_like"/>
    <property type="match status" value="1"/>
</dbReference>
<organism evidence="2">
    <name type="scientific">Fulvimarina pelagi</name>
    <dbReference type="NCBI Taxonomy" id="217511"/>
    <lineage>
        <taxon>Bacteria</taxon>
        <taxon>Pseudomonadati</taxon>
        <taxon>Pseudomonadota</taxon>
        <taxon>Alphaproteobacteria</taxon>
        <taxon>Hyphomicrobiales</taxon>
        <taxon>Aurantimonadaceae</taxon>
        <taxon>Fulvimarina</taxon>
    </lineage>
</organism>